<dbReference type="PANTHER" id="PTHR24009">
    <property type="entry name" value="RNA-BINDING (RRM/RBD/RNP MOTIFS)"/>
    <property type="match status" value="1"/>
</dbReference>
<evidence type="ECO:0000313" key="12">
    <source>
        <dbReference type="Proteomes" id="UP001279734"/>
    </source>
</evidence>
<dbReference type="PROSITE" id="PS50102">
    <property type="entry name" value="RRM"/>
    <property type="match status" value="1"/>
</dbReference>
<evidence type="ECO:0000256" key="1">
    <source>
        <dbReference type="ARBA" id="ARBA00022723"/>
    </source>
</evidence>
<accession>A0AAD3S7K2</accession>
<dbReference type="InterPro" id="IPR012677">
    <property type="entry name" value="Nucleotide-bd_a/b_plait_sf"/>
</dbReference>
<dbReference type="InterPro" id="IPR035979">
    <property type="entry name" value="RBD_domain_sf"/>
</dbReference>
<dbReference type="InterPro" id="IPR036855">
    <property type="entry name" value="Znf_CCCH_sf"/>
</dbReference>
<dbReference type="SUPFAM" id="SSF90229">
    <property type="entry name" value="CCCH zinc finger"/>
    <property type="match status" value="1"/>
</dbReference>
<feature type="region of interest" description="Disordered" evidence="8">
    <location>
        <begin position="494"/>
        <end position="518"/>
    </location>
</feature>
<keyword evidence="3 7" id="KW-0862">Zinc</keyword>
<feature type="domain" description="RRM" evidence="9">
    <location>
        <begin position="315"/>
        <end position="391"/>
    </location>
</feature>
<keyword evidence="5" id="KW-0238">DNA-binding</keyword>
<dbReference type="SUPFAM" id="SSF54928">
    <property type="entry name" value="RNA-binding domain, RBD"/>
    <property type="match status" value="1"/>
</dbReference>
<dbReference type="PROSITE" id="PS50103">
    <property type="entry name" value="ZF_C3H1"/>
    <property type="match status" value="1"/>
</dbReference>
<dbReference type="Pfam" id="PF23182">
    <property type="entry name" value="PABC_AtC3H46"/>
    <property type="match status" value="1"/>
</dbReference>
<evidence type="ECO:0000259" key="9">
    <source>
        <dbReference type="PROSITE" id="PS50102"/>
    </source>
</evidence>
<reference evidence="11" key="1">
    <citation type="submission" date="2023-05" db="EMBL/GenBank/DDBJ databases">
        <title>Nepenthes gracilis genome sequencing.</title>
        <authorList>
            <person name="Fukushima K."/>
        </authorList>
    </citation>
    <scope>NUCLEOTIDE SEQUENCE</scope>
    <source>
        <strain evidence="11">SING2019-196</strain>
    </source>
</reference>
<dbReference type="EMBL" id="BSYO01000006">
    <property type="protein sequence ID" value="GMH05794.1"/>
    <property type="molecule type" value="Genomic_DNA"/>
</dbReference>
<sequence>MDFPESTKTVLGRIQKIEPANATKIMGYLFCGDNVEQEMIRLAFGPECHIHDLIQEAKLGLESVPRQGVPASHLPSINPTPVSELPFPYACFSPMLAWRNSSLAAFRASSTPYWEPCVQQPTPHTHHAHHPQYLSFEDQVDSMSARTRVYPANHCYREMALVNMSKTCHYYSKGFCKHGSNCRYWHGHSEMDNFPLFGPNSNEVFSSGYLKKLEVEITEMLKSMGGNPISIASLPMLYYEKYGRNLQAEGYLTESQRHGRAGYSLTKLLAGLKSITLIDRPHGQHSIVLVEDAAKYNQENHSEKKDFGLAASGSRQIYLTFPADSTFSEEDVSNYFSSFGHVENVRIPCQQKRMFGFVTFSTANTVQVVLAKGNPHFVCQARVLVKPYREKSKFVERRYLEKNEHSVFYWELEPGRHPIERGFEAPRFLRRQLMEGQEHALELERGRLSELRLGQKHISSQPHLSYAMEELNNLEDHSKFTSFNLFNLPRISSTDDKSWDPTSNCSEEESEVINLPESPFSFPIESGISTVS</sequence>
<keyword evidence="4 6" id="KW-0694">RNA-binding</keyword>
<evidence type="ECO:0000259" key="10">
    <source>
        <dbReference type="PROSITE" id="PS50103"/>
    </source>
</evidence>
<dbReference type="Gene3D" id="4.10.1000.10">
    <property type="entry name" value="Zinc finger, CCCH-type"/>
    <property type="match status" value="1"/>
</dbReference>
<evidence type="ECO:0000256" key="5">
    <source>
        <dbReference type="ARBA" id="ARBA00023125"/>
    </source>
</evidence>
<dbReference type="Proteomes" id="UP001279734">
    <property type="component" value="Unassembled WGS sequence"/>
</dbReference>
<evidence type="ECO:0000256" key="4">
    <source>
        <dbReference type="ARBA" id="ARBA00022884"/>
    </source>
</evidence>
<dbReference type="GO" id="GO:0008270">
    <property type="term" value="F:zinc ion binding"/>
    <property type="evidence" value="ECO:0007669"/>
    <property type="project" value="UniProtKB-KW"/>
</dbReference>
<evidence type="ECO:0000256" key="2">
    <source>
        <dbReference type="ARBA" id="ARBA00022771"/>
    </source>
</evidence>
<proteinExistence type="predicted"/>
<keyword evidence="12" id="KW-1185">Reference proteome</keyword>
<keyword evidence="2 7" id="KW-0863">Zinc-finger</keyword>
<evidence type="ECO:0000256" key="3">
    <source>
        <dbReference type="ARBA" id="ARBA00022833"/>
    </source>
</evidence>
<dbReference type="InterPro" id="IPR034365">
    <property type="entry name" value="AtC3H46-like_RRM"/>
</dbReference>
<dbReference type="FunFam" id="3.30.70.330:FF:000678">
    <property type="entry name" value="zinc finger CCCH domain-containing protein 53-like isoform X2"/>
    <property type="match status" value="1"/>
</dbReference>
<dbReference type="SMART" id="SM00360">
    <property type="entry name" value="RRM"/>
    <property type="match status" value="1"/>
</dbReference>
<feature type="zinc finger region" description="C3H1-type" evidence="7">
    <location>
        <begin position="167"/>
        <end position="189"/>
    </location>
</feature>
<dbReference type="InterPro" id="IPR000571">
    <property type="entry name" value="Znf_CCCH"/>
</dbReference>
<feature type="domain" description="C3H1-type" evidence="10">
    <location>
        <begin position="167"/>
        <end position="189"/>
    </location>
</feature>
<evidence type="ECO:0008006" key="13">
    <source>
        <dbReference type="Google" id="ProtNLM"/>
    </source>
</evidence>
<dbReference type="CDD" id="cd12458">
    <property type="entry name" value="RRM_AtC3H46_like"/>
    <property type="match status" value="1"/>
</dbReference>
<dbReference type="GO" id="GO:0003723">
    <property type="term" value="F:RNA binding"/>
    <property type="evidence" value="ECO:0007669"/>
    <property type="project" value="UniProtKB-UniRule"/>
</dbReference>
<dbReference type="PANTHER" id="PTHR24009:SF0">
    <property type="entry name" value="ZINC FINGER CCCH DOMAIN-CONTAINING PROTEIN 18"/>
    <property type="match status" value="1"/>
</dbReference>
<evidence type="ECO:0000313" key="11">
    <source>
        <dbReference type="EMBL" id="GMH05794.1"/>
    </source>
</evidence>
<keyword evidence="1 7" id="KW-0479">Metal-binding</keyword>
<protein>
    <recommendedName>
        <fullName evidence="13">Zinc finger CCCH domain-containing protein 18-like</fullName>
    </recommendedName>
</protein>
<dbReference type="AlphaFoldDB" id="A0AAD3S7K2"/>
<comment type="caution">
    <text evidence="11">The sequence shown here is derived from an EMBL/GenBank/DDBJ whole genome shotgun (WGS) entry which is preliminary data.</text>
</comment>
<name>A0AAD3S7K2_NEPGR</name>
<organism evidence="11 12">
    <name type="scientific">Nepenthes gracilis</name>
    <name type="common">Slender pitcher plant</name>
    <dbReference type="NCBI Taxonomy" id="150966"/>
    <lineage>
        <taxon>Eukaryota</taxon>
        <taxon>Viridiplantae</taxon>
        <taxon>Streptophyta</taxon>
        <taxon>Embryophyta</taxon>
        <taxon>Tracheophyta</taxon>
        <taxon>Spermatophyta</taxon>
        <taxon>Magnoliopsida</taxon>
        <taxon>eudicotyledons</taxon>
        <taxon>Gunneridae</taxon>
        <taxon>Pentapetalae</taxon>
        <taxon>Caryophyllales</taxon>
        <taxon>Nepenthaceae</taxon>
        <taxon>Nepenthes</taxon>
    </lineage>
</organism>
<evidence type="ECO:0000256" key="8">
    <source>
        <dbReference type="SAM" id="MobiDB-lite"/>
    </source>
</evidence>
<dbReference type="InterPro" id="IPR056276">
    <property type="entry name" value="AtC3H46-like_PABC-like"/>
</dbReference>
<gene>
    <name evidence="11" type="ORF">Nepgr_007634</name>
</gene>
<dbReference type="Gene3D" id="3.30.70.330">
    <property type="match status" value="1"/>
</dbReference>
<evidence type="ECO:0000256" key="7">
    <source>
        <dbReference type="PROSITE-ProRule" id="PRU00723"/>
    </source>
</evidence>
<evidence type="ECO:0000256" key="6">
    <source>
        <dbReference type="PROSITE-ProRule" id="PRU00176"/>
    </source>
</evidence>
<dbReference type="InterPro" id="IPR000504">
    <property type="entry name" value="RRM_dom"/>
</dbReference>
<dbReference type="Pfam" id="PF00076">
    <property type="entry name" value="RRM_1"/>
    <property type="match status" value="1"/>
</dbReference>
<dbReference type="GO" id="GO:0003677">
    <property type="term" value="F:DNA binding"/>
    <property type="evidence" value="ECO:0007669"/>
    <property type="project" value="UniProtKB-KW"/>
</dbReference>